<comment type="similarity">
    <text evidence="2">Belongs to the drug/metabolite transporter (DMT) superfamily. 10 TMS drug/metabolite exporter (DME) (TC 2.A.7.3) family.</text>
</comment>
<dbReference type="GO" id="GO:0016020">
    <property type="term" value="C:membrane"/>
    <property type="evidence" value="ECO:0007669"/>
    <property type="project" value="UniProtKB-SubCell"/>
</dbReference>
<feature type="transmembrane region" description="Helical" evidence="6">
    <location>
        <begin position="47"/>
        <end position="68"/>
    </location>
</feature>
<comment type="caution">
    <text evidence="8">The sequence shown here is derived from an EMBL/GenBank/DDBJ whole genome shotgun (WGS) entry which is preliminary data.</text>
</comment>
<feature type="transmembrane region" description="Helical" evidence="6">
    <location>
        <begin position="133"/>
        <end position="152"/>
    </location>
</feature>
<evidence type="ECO:0000256" key="5">
    <source>
        <dbReference type="ARBA" id="ARBA00023136"/>
    </source>
</evidence>
<feature type="transmembrane region" description="Helical" evidence="6">
    <location>
        <begin position="269"/>
        <end position="288"/>
    </location>
</feature>
<keyword evidence="9" id="KW-1185">Reference proteome</keyword>
<evidence type="ECO:0000259" key="7">
    <source>
        <dbReference type="Pfam" id="PF00892"/>
    </source>
</evidence>
<reference evidence="8 9" key="1">
    <citation type="journal article" date="2016" name="Int. J. Syst. Evol. Microbiol.">
        <title>Pseudaminobacter manganicus sp. nov., isolated from sludge of a manganese mine.</title>
        <authorList>
            <person name="Li J."/>
            <person name="Huang J."/>
            <person name="Liao S."/>
            <person name="Wang G."/>
        </authorList>
    </citation>
    <scope>NUCLEOTIDE SEQUENCE [LARGE SCALE GENOMIC DNA]</scope>
    <source>
        <strain evidence="8 9">JH-7</strain>
    </source>
</reference>
<dbReference type="Pfam" id="PF00892">
    <property type="entry name" value="EamA"/>
    <property type="match status" value="2"/>
</dbReference>
<keyword evidence="3 6" id="KW-0812">Transmembrane</keyword>
<sequence length="294" mass="32417">MADIAVLDTREKVFAGIMLTSLAYFLFSTQDAVIKLLVAGISVWQIMAFRSAIILIGAGCVGGPKLFVEAARSPILKAMVLRSLLTMVAWLCFYNAARYLQLAELTTIYFAAPIIVTVLSIVLLKETVPPSRWVAVLIGFAGVFVACDPRHMGFSPPVLMVLAAACFWALTIVLIRKIALLERSIIQLVLNNAFFLIFSALPLFWVWQTPNGWEWVLLLSVGTLGGVAQFLLFEGMRRAPVSIIAPFEYTALLWAFTFGYLIWGDVPRTEVFVGAAIIISAGLIILAGERWRRA</sequence>
<keyword evidence="4 6" id="KW-1133">Transmembrane helix</keyword>
<name>A0A1V8RJX7_9HYPH</name>
<dbReference type="AlphaFoldDB" id="A0A1V8RJX7"/>
<dbReference type="EMBL" id="MDET01000058">
    <property type="protein sequence ID" value="OQM73512.1"/>
    <property type="molecule type" value="Genomic_DNA"/>
</dbReference>
<dbReference type="OrthoDB" id="7818056at2"/>
<feature type="transmembrane region" description="Helical" evidence="6">
    <location>
        <begin position="213"/>
        <end position="233"/>
    </location>
</feature>
<evidence type="ECO:0000256" key="6">
    <source>
        <dbReference type="SAM" id="Phobius"/>
    </source>
</evidence>
<feature type="transmembrane region" description="Helical" evidence="6">
    <location>
        <begin position="80"/>
        <end position="100"/>
    </location>
</feature>
<evidence type="ECO:0000256" key="3">
    <source>
        <dbReference type="ARBA" id="ARBA00022692"/>
    </source>
</evidence>
<dbReference type="RefSeq" id="WP_080921523.1">
    <property type="nucleotide sequence ID" value="NZ_MDET01000058.1"/>
</dbReference>
<evidence type="ECO:0000256" key="1">
    <source>
        <dbReference type="ARBA" id="ARBA00004141"/>
    </source>
</evidence>
<organism evidence="8 9">
    <name type="scientific">Manganibacter manganicus</name>
    <dbReference type="NCBI Taxonomy" id="1873176"/>
    <lineage>
        <taxon>Bacteria</taxon>
        <taxon>Pseudomonadati</taxon>
        <taxon>Pseudomonadota</taxon>
        <taxon>Alphaproteobacteria</taxon>
        <taxon>Hyphomicrobiales</taxon>
        <taxon>Phyllobacteriaceae</taxon>
        <taxon>Manganibacter</taxon>
    </lineage>
</organism>
<evidence type="ECO:0000256" key="4">
    <source>
        <dbReference type="ARBA" id="ARBA00022989"/>
    </source>
</evidence>
<keyword evidence="5 6" id="KW-0472">Membrane</keyword>
<feature type="domain" description="EamA" evidence="7">
    <location>
        <begin position="158"/>
        <end position="285"/>
    </location>
</feature>
<feature type="domain" description="EamA" evidence="7">
    <location>
        <begin position="16"/>
        <end position="145"/>
    </location>
</feature>
<dbReference type="Proteomes" id="UP000191905">
    <property type="component" value="Unassembled WGS sequence"/>
</dbReference>
<feature type="transmembrane region" description="Helical" evidence="6">
    <location>
        <begin position="188"/>
        <end position="207"/>
    </location>
</feature>
<accession>A0A1V8RJX7</accession>
<protein>
    <recommendedName>
        <fullName evidence="7">EamA domain-containing protein</fullName>
    </recommendedName>
</protein>
<dbReference type="SUPFAM" id="SSF103481">
    <property type="entry name" value="Multidrug resistance efflux transporter EmrE"/>
    <property type="match status" value="2"/>
</dbReference>
<feature type="transmembrane region" description="Helical" evidence="6">
    <location>
        <begin position="12"/>
        <end position="27"/>
    </location>
</feature>
<feature type="transmembrane region" description="Helical" evidence="6">
    <location>
        <begin position="158"/>
        <end position="176"/>
    </location>
</feature>
<gene>
    <name evidence="8" type="ORF">BFN67_07880</name>
</gene>
<proteinExistence type="inferred from homology"/>
<dbReference type="PANTHER" id="PTHR22911">
    <property type="entry name" value="ACYL-MALONYL CONDENSING ENZYME-RELATED"/>
    <property type="match status" value="1"/>
</dbReference>
<evidence type="ECO:0000256" key="2">
    <source>
        <dbReference type="ARBA" id="ARBA00009853"/>
    </source>
</evidence>
<feature type="transmembrane region" description="Helical" evidence="6">
    <location>
        <begin position="245"/>
        <end position="263"/>
    </location>
</feature>
<dbReference type="PANTHER" id="PTHR22911:SF6">
    <property type="entry name" value="SOLUTE CARRIER FAMILY 35 MEMBER G1"/>
    <property type="match status" value="1"/>
</dbReference>
<evidence type="ECO:0000313" key="9">
    <source>
        <dbReference type="Proteomes" id="UP000191905"/>
    </source>
</evidence>
<evidence type="ECO:0000313" key="8">
    <source>
        <dbReference type="EMBL" id="OQM73512.1"/>
    </source>
</evidence>
<dbReference type="InterPro" id="IPR000620">
    <property type="entry name" value="EamA_dom"/>
</dbReference>
<dbReference type="InterPro" id="IPR037185">
    <property type="entry name" value="EmrE-like"/>
</dbReference>
<feature type="transmembrane region" description="Helical" evidence="6">
    <location>
        <begin position="106"/>
        <end position="124"/>
    </location>
</feature>
<comment type="subcellular location">
    <subcellularLocation>
        <location evidence="1">Membrane</location>
        <topology evidence="1">Multi-pass membrane protein</topology>
    </subcellularLocation>
</comment>